<proteinExistence type="predicted"/>
<name>A0A2N6CRA1_9GAMM</name>
<evidence type="ECO:0000259" key="1">
    <source>
        <dbReference type="Pfam" id="PF12728"/>
    </source>
</evidence>
<evidence type="ECO:0000313" key="3">
    <source>
        <dbReference type="Proteomes" id="UP000235015"/>
    </source>
</evidence>
<gene>
    <name evidence="2" type="ORF">C0630_19380</name>
</gene>
<dbReference type="SUPFAM" id="SSF46955">
    <property type="entry name" value="Putative DNA-binding domain"/>
    <property type="match status" value="1"/>
</dbReference>
<protein>
    <recommendedName>
        <fullName evidence="1">Helix-turn-helix domain-containing protein</fullName>
    </recommendedName>
</protein>
<dbReference type="InterPro" id="IPR009061">
    <property type="entry name" value="DNA-bd_dom_put_sf"/>
</dbReference>
<sequence length="100" mass="11647">MGTPISTGKTQRLILYAHQRPFTMGSHTENFSMTNTITAPNDPLMTSDEVAEYLNLAPRTIQKWREDKTGPQFIRINHRCVRYRRLEVDRWLLTLQGQEG</sequence>
<accession>A0A2N6CRA1</accession>
<reference evidence="2 3" key="1">
    <citation type="submission" date="2017-11" db="EMBL/GenBank/DDBJ databases">
        <title>Genome-resolved metagenomics identifies genetic mobility, metabolic interactions, and unexpected diversity in perchlorate-reducing communities.</title>
        <authorList>
            <person name="Barnum T.P."/>
            <person name="Figueroa I.A."/>
            <person name="Carlstrom C.I."/>
            <person name="Lucas L.N."/>
            <person name="Engelbrektson A.L."/>
            <person name="Coates J.D."/>
        </authorList>
    </citation>
    <scope>NUCLEOTIDE SEQUENCE [LARGE SCALE GENOMIC DNA]</scope>
    <source>
        <strain evidence="2">BM301</strain>
    </source>
</reference>
<evidence type="ECO:0000313" key="2">
    <source>
        <dbReference type="EMBL" id="PLX59588.1"/>
    </source>
</evidence>
<dbReference type="InterPro" id="IPR041657">
    <property type="entry name" value="HTH_17"/>
</dbReference>
<feature type="domain" description="Helix-turn-helix" evidence="1">
    <location>
        <begin position="44"/>
        <end position="92"/>
    </location>
</feature>
<dbReference type="EMBL" id="PKUN01000031">
    <property type="protein sequence ID" value="PLX59588.1"/>
    <property type="molecule type" value="Genomic_DNA"/>
</dbReference>
<dbReference type="Pfam" id="PF12728">
    <property type="entry name" value="HTH_17"/>
    <property type="match status" value="1"/>
</dbReference>
<organism evidence="2 3">
    <name type="scientific">Sedimenticola selenatireducens</name>
    <dbReference type="NCBI Taxonomy" id="191960"/>
    <lineage>
        <taxon>Bacteria</taxon>
        <taxon>Pseudomonadati</taxon>
        <taxon>Pseudomonadota</taxon>
        <taxon>Gammaproteobacteria</taxon>
        <taxon>Chromatiales</taxon>
        <taxon>Sedimenticolaceae</taxon>
        <taxon>Sedimenticola</taxon>
    </lineage>
</organism>
<comment type="caution">
    <text evidence="2">The sequence shown here is derived from an EMBL/GenBank/DDBJ whole genome shotgun (WGS) entry which is preliminary data.</text>
</comment>
<dbReference type="Proteomes" id="UP000235015">
    <property type="component" value="Unassembled WGS sequence"/>
</dbReference>
<dbReference type="AlphaFoldDB" id="A0A2N6CRA1"/>